<evidence type="ECO:0000256" key="4">
    <source>
        <dbReference type="ARBA" id="ARBA00023306"/>
    </source>
</evidence>
<evidence type="ECO:0000256" key="1">
    <source>
        <dbReference type="ARBA" id="ARBA00022490"/>
    </source>
</evidence>
<dbReference type="GO" id="GO:0051301">
    <property type="term" value="P:cell division"/>
    <property type="evidence" value="ECO:0007669"/>
    <property type="project" value="UniProtKB-KW"/>
</dbReference>
<dbReference type="HAMAP" id="MF_01092">
    <property type="entry name" value="ZapD"/>
    <property type="match status" value="1"/>
</dbReference>
<dbReference type="InterPro" id="IPR009777">
    <property type="entry name" value="ZapD"/>
</dbReference>
<dbReference type="Proteomes" id="UP001195903">
    <property type="component" value="Unassembled WGS sequence"/>
</dbReference>
<keyword evidence="1 5" id="KW-0963">Cytoplasm</keyword>
<keyword evidence="4 5" id="KW-0131">Cell cycle</keyword>
<evidence type="ECO:0000313" key="7">
    <source>
        <dbReference type="Proteomes" id="UP001195903"/>
    </source>
</evidence>
<comment type="subcellular location">
    <subcellularLocation>
        <location evidence="5">Cytoplasm</location>
    </subcellularLocation>
    <text evidence="5">Localizes to mid-cell in an FtsZ-dependent manner.</text>
</comment>
<comment type="similarity">
    <text evidence="5">Belongs to the ZapD family.</text>
</comment>
<name>A0ABS5V0K7_9GAMM</name>
<gene>
    <name evidence="5 6" type="primary">zapD</name>
    <name evidence="6" type="ORF">KJI95_05610</name>
</gene>
<organism evidence="6 7">
    <name type="scientific">Shewanella jiangmenensis</name>
    <dbReference type="NCBI Taxonomy" id="2837387"/>
    <lineage>
        <taxon>Bacteria</taxon>
        <taxon>Pseudomonadati</taxon>
        <taxon>Pseudomonadota</taxon>
        <taxon>Gammaproteobacteria</taxon>
        <taxon>Alteromonadales</taxon>
        <taxon>Shewanellaceae</taxon>
        <taxon>Shewanella</taxon>
    </lineage>
</organism>
<comment type="function">
    <text evidence="5">Cell division factor that enhances FtsZ-ring assembly. Directly interacts with FtsZ and promotes bundling of FtsZ protofilaments, with a reduction in FtsZ GTPase activity.</text>
</comment>
<dbReference type="RefSeq" id="WP_214506213.1">
    <property type="nucleotide sequence ID" value="NZ_JAHEPS010000002.1"/>
</dbReference>
<dbReference type="Gene3D" id="1.10.3900.10">
    <property type="entry name" value="YacF-like"/>
    <property type="match status" value="1"/>
</dbReference>
<dbReference type="PANTHER" id="PTHR39455:SF1">
    <property type="entry name" value="CELL DIVISION PROTEIN ZAPD"/>
    <property type="match status" value="1"/>
</dbReference>
<keyword evidence="2 5" id="KW-0132">Cell division</keyword>
<dbReference type="SUPFAM" id="SSF160950">
    <property type="entry name" value="YacF-like"/>
    <property type="match status" value="1"/>
</dbReference>
<dbReference type="Gene3D" id="2.60.440.10">
    <property type="entry name" value="YacF-like domains"/>
    <property type="match status" value="1"/>
</dbReference>
<dbReference type="InterPro" id="IPR036268">
    <property type="entry name" value="ZapD_sf"/>
</dbReference>
<comment type="caution">
    <text evidence="6">The sequence shown here is derived from an EMBL/GenBank/DDBJ whole genome shotgun (WGS) entry which is preliminary data.</text>
</comment>
<evidence type="ECO:0000256" key="2">
    <source>
        <dbReference type="ARBA" id="ARBA00022618"/>
    </source>
</evidence>
<dbReference type="EMBL" id="JAHEPS010000002">
    <property type="protein sequence ID" value="MBT1443997.1"/>
    <property type="molecule type" value="Genomic_DNA"/>
</dbReference>
<dbReference type="InterPro" id="IPR027462">
    <property type="entry name" value="ZapD_C"/>
</dbReference>
<keyword evidence="3 5" id="KW-0717">Septation</keyword>
<keyword evidence="7" id="KW-1185">Reference proteome</keyword>
<dbReference type="Pfam" id="PF07072">
    <property type="entry name" value="ZapD"/>
    <property type="match status" value="1"/>
</dbReference>
<evidence type="ECO:0000313" key="6">
    <source>
        <dbReference type="EMBL" id="MBT1443997.1"/>
    </source>
</evidence>
<comment type="subunit">
    <text evidence="5">Interacts with FtsZ.</text>
</comment>
<reference evidence="6 7" key="1">
    <citation type="submission" date="2021-05" db="EMBL/GenBank/DDBJ databases">
        <title>Shewanella sp. JM162201.</title>
        <authorList>
            <person name="Xu S."/>
            <person name="Li A."/>
        </authorList>
    </citation>
    <scope>NUCLEOTIDE SEQUENCE [LARGE SCALE GENOMIC DNA]</scope>
    <source>
        <strain evidence="6 7">JM162201</strain>
    </source>
</reference>
<evidence type="ECO:0000256" key="3">
    <source>
        <dbReference type="ARBA" id="ARBA00023210"/>
    </source>
</evidence>
<dbReference type="NCBIfam" id="NF003654">
    <property type="entry name" value="PRK05287.1-2"/>
    <property type="match status" value="1"/>
</dbReference>
<sequence>MTELIYEQPLSEKIRSYLRLEYLAQQLRHNLEHDHQQRCFYPLFSLLDLNERCDYRSDLLKEIDKQLAVLIKWQRLPHVDSNEVQGYIDGLAKGREGLQSPSRIGSELKQDRFLSALRQRFGMAGACCNFDLPQLHFWLAKSWDERSHEYSQWASHFMPLLAPIELLLSLIRSTSDYQDATAAGGFFQGTNAQALSLIRVKLDAAQGCYPTISGHKNRYAIHFVRFDDQRHSDKTITFQLATCA</sequence>
<dbReference type="PANTHER" id="PTHR39455">
    <property type="entry name" value="CELL DIVISION PROTEIN ZAPD"/>
    <property type="match status" value="1"/>
</dbReference>
<proteinExistence type="inferred from homology"/>
<accession>A0ABS5V0K7</accession>
<protein>
    <recommendedName>
        <fullName evidence="5">Cell division protein ZapD</fullName>
    </recommendedName>
    <alternativeName>
        <fullName evidence="5">Z ring-associated protein D</fullName>
    </alternativeName>
</protein>
<evidence type="ECO:0000256" key="5">
    <source>
        <dbReference type="HAMAP-Rule" id="MF_01092"/>
    </source>
</evidence>